<dbReference type="RefSeq" id="WP_336471449.1">
    <property type="nucleotide sequence ID" value="NZ_JBAWSX010000002.1"/>
</dbReference>
<dbReference type="Proteomes" id="UP001372526">
    <property type="component" value="Unassembled WGS sequence"/>
</dbReference>
<proteinExistence type="predicted"/>
<keyword evidence="2" id="KW-1185">Reference proteome</keyword>
<dbReference type="EMBL" id="JBAWSX010000002">
    <property type="protein sequence ID" value="MEI4800537.1"/>
    <property type="molecule type" value="Genomic_DNA"/>
</dbReference>
<sequence length="131" mass="15464">MKKMPLLIHNTQKDSEVISMKYSYEFWHHPLGGLRIRLPNEISLVSDLLEDDIHSEHGLQYLNRVLNGEVSHLEIGGNSCDLKIQADYTKIVHRYYEEKENTCEIETIELKNLMLVWLAEYENYLQNRDSN</sequence>
<accession>A0ABU8FCX3</accession>
<protein>
    <submittedName>
        <fullName evidence="1">Uncharacterized protein</fullName>
    </submittedName>
</protein>
<comment type="caution">
    <text evidence="1">The sequence shown here is derived from an EMBL/GenBank/DDBJ whole genome shotgun (WGS) entry which is preliminary data.</text>
</comment>
<evidence type="ECO:0000313" key="2">
    <source>
        <dbReference type="Proteomes" id="UP001372526"/>
    </source>
</evidence>
<gene>
    <name evidence="1" type="ORF">WAZ07_04180</name>
</gene>
<reference evidence="1 2" key="1">
    <citation type="submission" date="2024-01" db="EMBL/GenBank/DDBJ databases">
        <title>Seven novel Bacillus-like species.</title>
        <authorList>
            <person name="Liu G."/>
        </authorList>
    </citation>
    <scope>NUCLEOTIDE SEQUENCE [LARGE SCALE GENOMIC DNA]</scope>
    <source>
        <strain evidence="1 2">FJAT-51639</strain>
    </source>
</reference>
<name>A0ABU8FCX3_9BACI</name>
<organism evidence="1 2">
    <name type="scientific">Bacillus bruguierae</name>
    <dbReference type="NCBI Taxonomy" id="3127667"/>
    <lineage>
        <taxon>Bacteria</taxon>
        <taxon>Bacillati</taxon>
        <taxon>Bacillota</taxon>
        <taxon>Bacilli</taxon>
        <taxon>Bacillales</taxon>
        <taxon>Bacillaceae</taxon>
        <taxon>Bacillus</taxon>
    </lineage>
</organism>
<evidence type="ECO:0000313" key="1">
    <source>
        <dbReference type="EMBL" id="MEI4800537.1"/>
    </source>
</evidence>